<dbReference type="AlphaFoldDB" id="A0A090DAT7"/>
<accession>A0A090DAT7</accession>
<evidence type="ECO:0000256" key="2">
    <source>
        <dbReference type="ARBA" id="ARBA00022679"/>
    </source>
</evidence>
<feature type="domain" description="Methyltransferase" evidence="3">
    <location>
        <begin position="53"/>
        <end position="140"/>
    </location>
</feature>
<dbReference type="PANTHER" id="PTHR44942">
    <property type="entry name" value="METHYLTRANSF_11 DOMAIN-CONTAINING PROTEIN"/>
    <property type="match status" value="1"/>
</dbReference>
<protein>
    <submittedName>
        <fullName evidence="4">Putative Methyltransferase type 12</fullName>
    </submittedName>
</protein>
<dbReference type="PANTHER" id="PTHR44942:SF4">
    <property type="entry name" value="METHYLTRANSFERASE TYPE 11 DOMAIN-CONTAINING PROTEIN"/>
    <property type="match status" value="1"/>
</dbReference>
<proteinExistence type="predicted"/>
<dbReference type="GO" id="GO:0032259">
    <property type="term" value="P:methylation"/>
    <property type="evidence" value="ECO:0007669"/>
    <property type="project" value="UniProtKB-KW"/>
</dbReference>
<keyword evidence="5" id="KW-1185">Reference proteome</keyword>
<evidence type="ECO:0000313" key="5">
    <source>
        <dbReference type="Proteomes" id="UP000045285"/>
    </source>
</evidence>
<dbReference type="STRING" id="69974.MPLDJ20_100019"/>
<dbReference type="Gene3D" id="3.40.50.150">
    <property type="entry name" value="Vaccinia Virus protein VP39"/>
    <property type="match status" value="1"/>
</dbReference>
<organism evidence="4 5">
    <name type="scientific">Mesorhizobium plurifarium</name>
    <dbReference type="NCBI Taxonomy" id="69974"/>
    <lineage>
        <taxon>Bacteria</taxon>
        <taxon>Pseudomonadati</taxon>
        <taxon>Pseudomonadota</taxon>
        <taxon>Alphaproteobacteria</taxon>
        <taxon>Hyphomicrobiales</taxon>
        <taxon>Phyllobacteriaceae</taxon>
        <taxon>Mesorhizobium</taxon>
    </lineage>
</organism>
<evidence type="ECO:0000256" key="1">
    <source>
        <dbReference type="ARBA" id="ARBA00022603"/>
    </source>
</evidence>
<sequence>MSTTDRQIMTTAPADLFAGAAYYFARYQAEYPAAMFDFLTQNYLSGREPAVLLDLGCGTGQISVPLARFADEVIAVDPDQGMIDEARQYAARSGARNVSFVTGKSEELGLDIGPFSLVTIAGAFHWMDRERVLNYLEKVAAHDCAIAVISRHRSNCSPNDWWLEQLAYTEAFWGGFFPAGRQGIRPALKESNDVILARSAFSDIQDKSFPYEHHWDLDSLVGYILSTSKACPGVLGDRRPVFEDGLRSRLSAMSPAGTFIERGVASLLLAARP</sequence>
<evidence type="ECO:0000313" key="4">
    <source>
        <dbReference type="EMBL" id="CDX12343.1"/>
    </source>
</evidence>
<dbReference type="GO" id="GO:0008168">
    <property type="term" value="F:methyltransferase activity"/>
    <property type="evidence" value="ECO:0007669"/>
    <property type="project" value="UniProtKB-KW"/>
</dbReference>
<dbReference type="Pfam" id="PF13649">
    <property type="entry name" value="Methyltransf_25"/>
    <property type="match status" value="1"/>
</dbReference>
<name>A0A090DAT7_MESPL</name>
<keyword evidence="2 4" id="KW-0808">Transferase</keyword>
<keyword evidence="1 4" id="KW-0489">Methyltransferase</keyword>
<dbReference type="EMBL" id="CCMZ01000003">
    <property type="protein sequence ID" value="CDX12343.1"/>
    <property type="molecule type" value="Genomic_DNA"/>
</dbReference>
<dbReference type="InterPro" id="IPR041698">
    <property type="entry name" value="Methyltransf_25"/>
</dbReference>
<dbReference type="CDD" id="cd02440">
    <property type="entry name" value="AdoMet_MTases"/>
    <property type="match status" value="1"/>
</dbReference>
<reference evidence="5" key="1">
    <citation type="submission" date="2014-08" db="EMBL/GenBank/DDBJ databases">
        <authorList>
            <person name="Moulin L."/>
        </authorList>
    </citation>
    <scope>NUCLEOTIDE SEQUENCE [LARGE SCALE GENOMIC DNA]</scope>
</reference>
<evidence type="ECO:0000259" key="3">
    <source>
        <dbReference type="Pfam" id="PF13649"/>
    </source>
</evidence>
<gene>
    <name evidence="4" type="ORF">MPL3356_110454</name>
</gene>
<dbReference type="InterPro" id="IPR051052">
    <property type="entry name" value="Diverse_substrate_MTase"/>
</dbReference>
<dbReference type="SUPFAM" id="SSF53335">
    <property type="entry name" value="S-adenosyl-L-methionine-dependent methyltransferases"/>
    <property type="match status" value="1"/>
</dbReference>
<dbReference type="InterPro" id="IPR029063">
    <property type="entry name" value="SAM-dependent_MTases_sf"/>
</dbReference>
<dbReference type="Proteomes" id="UP000045285">
    <property type="component" value="Unassembled WGS sequence"/>
</dbReference>